<dbReference type="SUPFAM" id="SSF54862">
    <property type="entry name" value="4Fe-4S ferredoxins"/>
    <property type="match status" value="1"/>
</dbReference>
<dbReference type="GO" id="GO:0016491">
    <property type="term" value="F:oxidoreductase activity"/>
    <property type="evidence" value="ECO:0007669"/>
    <property type="project" value="UniProtKB-ARBA"/>
</dbReference>
<dbReference type="Gene3D" id="3.30.70.20">
    <property type="match status" value="1"/>
</dbReference>
<evidence type="ECO:0000256" key="1">
    <source>
        <dbReference type="SAM" id="Coils"/>
    </source>
</evidence>
<keyword evidence="4" id="KW-1185">Reference proteome</keyword>
<dbReference type="InterPro" id="IPR017900">
    <property type="entry name" value="4Fe4S_Fe_S_CS"/>
</dbReference>
<dbReference type="Proteomes" id="UP000070163">
    <property type="component" value="Unassembled WGS sequence"/>
</dbReference>
<reference evidence="3 4" key="1">
    <citation type="journal article" date="2016" name="Sci. Rep.">
        <title>Metabolic traits of an uncultured archaeal lineage -MSBL1- from brine pools of the Red Sea.</title>
        <authorList>
            <person name="Mwirichia R."/>
            <person name="Alam I."/>
            <person name="Rashid M."/>
            <person name="Vinu M."/>
            <person name="Ba-Alawi W."/>
            <person name="Anthony Kamau A."/>
            <person name="Kamanda Ngugi D."/>
            <person name="Goker M."/>
            <person name="Klenk H.P."/>
            <person name="Bajic V."/>
            <person name="Stingl U."/>
        </authorList>
    </citation>
    <scope>NUCLEOTIDE SEQUENCE [LARGE SCALE GENOMIC DNA]</scope>
    <source>
        <strain evidence="3">SCGC-AAA259A05</strain>
    </source>
</reference>
<dbReference type="InterPro" id="IPR017896">
    <property type="entry name" value="4Fe4S_Fe-S-bd"/>
</dbReference>
<dbReference type="PROSITE" id="PS51379">
    <property type="entry name" value="4FE4S_FER_2"/>
    <property type="match status" value="2"/>
</dbReference>
<feature type="domain" description="4Fe-4S ferredoxin-type" evidence="2">
    <location>
        <begin position="64"/>
        <end position="92"/>
    </location>
</feature>
<organism evidence="3 4">
    <name type="scientific">candidate division MSBL1 archaeon SCGC-AAA259A05</name>
    <dbReference type="NCBI Taxonomy" id="1698259"/>
    <lineage>
        <taxon>Archaea</taxon>
        <taxon>Methanobacteriati</taxon>
        <taxon>Methanobacteriota</taxon>
        <taxon>candidate division MSBL1</taxon>
    </lineage>
</organism>
<accession>A0A133UA18</accession>
<dbReference type="Pfam" id="PF13237">
    <property type="entry name" value="Fer4_10"/>
    <property type="match status" value="1"/>
</dbReference>
<name>A0A133UA18_9EURY</name>
<dbReference type="EMBL" id="LHXJ01000026">
    <property type="protein sequence ID" value="KXA90996.1"/>
    <property type="molecule type" value="Genomic_DNA"/>
</dbReference>
<comment type="caution">
    <text evidence="3">The sequence shown here is derived from an EMBL/GenBank/DDBJ whole genome shotgun (WGS) entry which is preliminary data.</text>
</comment>
<feature type="coiled-coil region" evidence="1">
    <location>
        <begin position="41"/>
        <end position="68"/>
    </location>
</feature>
<evidence type="ECO:0000259" key="2">
    <source>
        <dbReference type="PROSITE" id="PS51379"/>
    </source>
</evidence>
<keyword evidence="1" id="KW-0175">Coiled coil</keyword>
<evidence type="ECO:0000313" key="3">
    <source>
        <dbReference type="EMBL" id="KXA90996.1"/>
    </source>
</evidence>
<dbReference type="AlphaFoldDB" id="A0A133UA18"/>
<sequence>MSNVIYDYNKCNGNASCAEVCPVNILEESENGKWCKPIDEKVENEEAVKQFHEEVEDQNEQVDVVIENDMPECIECMACAASCPEDAIQIEG</sequence>
<protein>
    <recommendedName>
        <fullName evidence="2">4Fe-4S ferredoxin-type domain-containing protein</fullName>
    </recommendedName>
</protein>
<evidence type="ECO:0000313" key="4">
    <source>
        <dbReference type="Proteomes" id="UP000070163"/>
    </source>
</evidence>
<feature type="domain" description="4Fe-4S ferredoxin-type" evidence="2">
    <location>
        <begin position="2"/>
        <end position="31"/>
    </location>
</feature>
<dbReference type="PROSITE" id="PS00198">
    <property type="entry name" value="4FE4S_FER_1"/>
    <property type="match status" value="1"/>
</dbReference>
<proteinExistence type="predicted"/>
<gene>
    <name evidence="3" type="ORF">AKJ57_02845</name>
</gene>